<evidence type="ECO:0000256" key="4">
    <source>
        <dbReference type="SAM" id="SignalP"/>
    </source>
</evidence>
<keyword evidence="4" id="KW-0732">Signal</keyword>
<gene>
    <name evidence="6" type="primary">HaOG212951</name>
    <name evidence="6" type="ORF">B5X24_HaOG212951</name>
</gene>
<proteinExistence type="inferred from homology"/>
<keyword evidence="1" id="KW-0646">Protease inhibitor</keyword>
<evidence type="ECO:0000259" key="5">
    <source>
        <dbReference type="SMART" id="SM00093"/>
    </source>
</evidence>
<organism evidence="6 7">
    <name type="scientific">Helicoverpa armigera</name>
    <name type="common">Cotton bollworm</name>
    <name type="synonym">Heliothis armigera</name>
    <dbReference type="NCBI Taxonomy" id="29058"/>
    <lineage>
        <taxon>Eukaryota</taxon>
        <taxon>Metazoa</taxon>
        <taxon>Ecdysozoa</taxon>
        <taxon>Arthropoda</taxon>
        <taxon>Hexapoda</taxon>
        <taxon>Insecta</taxon>
        <taxon>Pterygota</taxon>
        <taxon>Neoptera</taxon>
        <taxon>Endopterygota</taxon>
        <taxon>Lepidoptera</taxon>
        <taxon>Glossata</taxon>
        <taxon>Ditrysia</taxon>
        <taxon>Noctuoidea</taxon>
        <taxon>Noctuidae</taxon>
        <taxon>Heliothinae</taxon>
        <taxon>Helicoverpa</taxon>
    </lineage>
</organism>
<dbReference type="PROSITE" id="PS00284">
    <property type="entry name" value="SERPIN"/>
    <property type="match status" value="1"/>
</dbReference>
<reference evidence="6 7" key="1">
    <citation type="journal article" date="2017" name="BMC Biol.">
        <title>Genomic innovations, transcriptional plasticity and gene loss underlying the evolution and divergence of two highly polyphagous and invasive Helicoverpa pest species.</title>
        <authorList>
            <person name="Pearce S.L."/>
            <person name="Clarke D.F."/>
            <person name="East P.D."/>
            <person name="Elfekih S."/>
            <person name="Gordon K.H."/>
            <person name="Jermiin L.S."/>
            <person name="McGaughran A."/>
            <person name="Oakeshott J.G."/>
            <person name="Papanikolaou A."/>
            <person name="Perera O.P."/>
            <person name="Rane R.V."/>
            <person name="Richards S."/>
            <person name="Tay W.T."/>
            <person name="Walsh T.K."/>
            <person name="Anderson A."/>
            <person name="Anderson C.J."/>
            <person name="Asgari S."/>
            <person name="Board P.G."/>
            <person name="Bretschneider A."/>
            <person name="Campbell P.M."/>
            <person name="Chertemps T."/>
            <person name="Christeller J.T."/>
            <person name="Coppin C.W."/>
            <person name="Downes S.J."/>
            <person name="Duan G."/>
            <person name="Farnsworth C.A."/>
            <person name="Good R.T."/>
            <person name="Han L.B."/>
            <person name="Han Y.C."/>
            <person name="Hatje K."/>
            <person name="Horne I."/>
            <person name="Huang Y.P."/>
            <person name="Hughes D.S."/>
            <person name="Jacquin-Joly E."/>
            <person name="James W."/>
            <person name="Jhangiani S."/>
            <person name="Kollmar M."/>
            <person name="Kuwar S.S."/>
            <person name="Li S."/>
            <person name="Liu N.Y."/>
            <person name="Maibeche M.T."/>
            <person name="Miller J.R."/>
            <person name="Montagne N."/>
            <person name="Perry T."/>
            <person name="Qu J."/>
            <person name="Song S.V."/>
            <person name="Sutton G.G."/>
            <person name="Vogel H."/>
            <person name="Walenz B.P."/>
            <person name="Xu W."/>
            <person name="Zhang H.J."/>
            <person name="Zou Z."/>
            <person name="Batterham P."/>
            <person name="Edwards O.R."/>
            <person name="Feyereisen R."/>
            <person name="Gibbs R.A."/>
            <person name="Heckel D.G."/>
            <person name="McGrath A."/>
            <person name="Robin C."/>
            <person name="Scherer S.E."/>
            <person name="Worley K.C."/>
            <person name="Wu Y.D."/>
        </authorList>
    </citation>
    <scope>NUCLEOTIDE SEQUENCE [LARGE SCALE GENOMIC DNA]</scope>
    <source>
        <strain evidence="6">Harm_GR_Male_#8</strain>
        <tissue evidence="6">Whole organism</tissue>
    </source>
</reference>
<dbReference type="AlphaFoldDB" id="A0A2W1B5Y5"/>
<evidence type="ECO:0000256" key="1">
    <source>
        <dbReference type="ARBA" id="ARBA00022690"/>
    </source>
</evidence>
<sequence>MFIYGIIFSLLILIPFNSASCDNGTIKDLFEISIYKYTYKLMRKIYQDSQSNFVVSPLSSWMLLSALSLGASNNTLQEMTKEAKLHPDNCFNNLYLQYALKLMKELSTLTASTFERSSTIFFDKSLPIKEYFLRNVSKTGVCNVREISFLDDKVTETINELVESDTNDAIEEMVTSVNVTGVLALMLDALYFTGAWKIPFPFEDTTTDTFYNKRGEPIGDVSMMYLCDKYNFTWIKKIQSHVLELPYGNGRTFSMLIFLPKISIKRLISLLPTITISYIFKLFKVYKPDFITVQIPRFKIFSSINLKKHLISMGIKDVFDYQQASFPDISEQQLFVSNFIQKASIVVDEDGEVEAIPQMTLLQSRMFFEQFTANKPFMFMVVDRNSHIPIFTGVYTEPSICSRGENSIDDVDDYVD</sequence>
<dbReference type="Gene3D" id="3.30.497.10">
    <property type="entry name" value="Antithrombin, subunit I, domain 2"/>
    <property type="match status" value="1"/>
</dbReference>
<dbReference type="SUPFAM" id="SSF56574">
    <property type="entry name" value="Serpins"/>
    <property type="match status" value="1"/>
</dbReference>
<dbReference type="Gene3D" id="2.30.39.10">
    <property type="entry name" value="Alpha-1-antitrypsin, domain 1"/>
    <property type="match status" value="1"/>
</dbReference>
<dbReference type="GO" id="GO:0004867">
    <property type="term" value="F:serine-type endopeptidase inhibitor activity"/>
    <property type="evidence" value="ECO:0007669"/>
    <property type="project" value="UniProtKB-KW"/>
</dbReference>
<dbReference type="PANTHER" id="PTHR11461">
    <property type="entry name" value="SERINE PROTEASE INHIBITOR, SERPIN"/>
    <property type="match status" value="1"/>
</dbReference>
<dbReference type="EMBL" id="KZ150289">
    <property type="protein sequence ID" value="PZC71592.1"/>
    <property type="molecule type" value="Genomic_DNA"/>
</dbReference>
<keyword evidence="2" id="KW-0722">Serine protease inhibitor</keyword>
<dbReference type="InterPro" id="IPR042185">
    <property type="entry name" value="Serpin_sf_2"/>
</dbReference>
<dbReference type="InterPro" id="IPR042178">
    <property type="entry name" value="Serpin_sf_1"/>
</dbReference>
<dbReference type="Pfam" id="PF00079">
    <property type="entry name" value="Serpin"/>
    <property type="match status" value="1"/>
</dbReference>
<evidence type="ECO:0000256" key="2">
    <source>
        <dbReference type="ARBA" id="ARBA00022900"/>
    </source>
</evidence>
<dbReference type="GO" id="GO:0005615">
    <property type="term" value="C:extracellular space"/>
    <property type="evidence" value="ECO:0007669"/>
    <property type="project" value="InterPro"/>
</dbReference>
<dbReference type="InterPro" id="IPR000215">
    <property type="entry name" value="Serpin_fam"/>
</dbReference>
<feature type="signal peptide" evidence="4">
    <location>
        <begin position="1"/>
        <end position="21"/>
    </location>
</feature>
<name>A0A2W1B5Y5_HELAM</name>
<evidence type="ECO:0000313" key="6">
    <source>
        <dbReference type="EMBL" id="PZC71592.1"/>
    </source>
</evidence>
<dbReference type="SMART" id="SM00093">
    <property type="entry name" value="SERPIN"/>
    <property type="match status" value="1"/>
</dbReference>
<dbReference type="InterPro" id="IPR023796">
    <property type="entry name" value="Serpin_dom"/>
</dbReference>
<feature type="chain" id="PRO_5015964181" description="Serpin domain-containing protein" evidence="4">
    <location>
        <begin position="22"/>
        <end position="416"/>
    </location>
</feature>
<dbReference type="Proteomes" id="UP000249218">
    <property type="component" value="Unassembled WGS sequence"/>
</dbReference>
<evidence type="ECO:0000313" key="7">
    <source>
        <dbReference type="Proteomes" id="UP000249218"/>
    </source>
</evidence>
<dbReference type="PANTHER" id="PTHR11461:SF367">
    <property type="entry name" value="GH21475P-RELATED"/>
    <property type="match status" value="1"/>
</dbReference>
<dbReference type="InterPro" id="IPR023795">
    <property type="entry name" value="Serpin_CS"/>
</dbReference>
<dbReference type="OrthoDB" id="9440847at2759"/>
<feature type="domain" description="Serpin" evidence="5">
    <location>
        <begin position="39"/>
        <end position="398"/>
    </location>
</feature>
<evidence type="ECO:0000256" key="3">
    <source>
        <dbReference type="RuleBase" id="RU000411"/>
    </source>
</evidence>
<protein>
    <recommendedName>
        <fullName evidence="5">Serpin domain-containing protein</fullName>
    </recommendedName>
</protein>
<dbReference type="InterPro" id="IPR036186">
    <property type="entry name" value="Serpin_sf"/>
</dbReference>
<comment type="similarity">
    <text evidence="3">Belongs to the serpin family.</text>
</comment>
<accession>A0A2W1B5Y5</accession>
<keyword evidence="7" id="KW-1185">Reference proteome</keyword>
<dbReference type="CDD" id="cd19598">
    <property type="entry name" value="serpin77Ba-like_insects"/>
    <property type="match status" value="1"/>
</dbReference>